<evidence type="ECO:0000313" key="3">
    <source>
        <dbReference type="Proteomes" id="UP000179179"/>
    </source>
</evidence>
<keyword evidence="3" id="KW-1185">Reference proteome</keyword>
<dbReference type="EMBL" id="LYCR01000037">
    <property type="protein sequence ID" value="OGM45878.1"/>
    <property type="molecule type" value="Genomic_DNA"/>
</dbReference>
<proteinExistence type="predicted"/>
<evidence type="ECO:0000256" key="1">
    <source>
        <dbReference type="SAM" id="MobiDB-lite"/>
    </source>
</evidence>
<evidence type="ECO:0000313" key="2">
    <source>
        <dbReference type="EMBL" id="OGM45878.1"/>
    </source>
</evidence>
<accession>A0A1F8A3I8</accession>
<dbReference type="RefSeq" id="XP_022389595.1">
    <property type="nucleotide sequence ID" value="XM_022533175.1"/>
</dbReference>
<dbReference type="AlphaFoldDB" id="A0A1F8A3I8"/>
<dbReference type="GeneID" id="34449436"/>
<sequence>MSTGRTYTRTDKYYDWHRTDEGKGKKGDKGKDKQSEAKDENQPTARGKYCYAKVTANVSRYDSYPMFYQACGALIAEGKWDIVYREQLGSFDETLEENKCIMGVLVNSTGLPPTEADILTSFWEMLRMAHEDLMKMNNRKWDALEKLFDAAVKRGFPAVQRALLEEFDNLYKIDSPTSSDLL</sequence>
<feature type="compositionally biased region" description="Basic and acidic residues" evidence="1">
    <location>
        <begin position="17"/>
        <end position="41"/>
    </location>
</feature>
<feature type="region of interest" description="Disordered" evidence="1">
    <location>
        <begin position="17"/>
        <end position="42"/>
    </location>
</feature>
<dbReference type="Proteomes" id="UP000179179">
    <property type="component" value="Unassembled WGS sequence"/>
</dbReference>
<dbReference type="OrthoDB" id="4461510at2759"/>
<gene>
    <name evidence="2" type="ORF">ABOM_006046</name>
</gene>
<comment type="caution">
    <text evidence="2">The sequence shown here is derived from an EMBL/GenBank/DDBJ whole genome shotgun (WGS) entry which is preliminary data.</text>
</comment>
<protein>
    <submittedName>
        <fullName evidence="2">Uncharacterized protein</fullName>
    </submittedName>
</protein>
<reference evidence="2 3" key="1">
    <citation type="journal article" date="2016" name="Genome Biol. Evol.">
        <title>Draft genome sequence of an aflatoxigenic Aspergillus species, A. bombycis.</title>
        <authorList>
            <person name="Moore G.G."/>
            <person name="Mack B.M."/>
            <person name="Beltz S.B."/>
            <person name="Gilbert M.K."/>
        </authorList>
    </citation>
    <scope>NUCLEOTIDE SEQUENCE [LARGE SCALE GENOMIC DNA]</scope>
    <source>
        <strain evidence="3">NRRL 26010</strain>
    </source>
</reference>
<organism evidence="2 3">
    <name type="scientific">Aspergillus bombycis</name>
    <dbReference type="NCBI Taxonomy" id="109264"/>
    <lineage>
        <taxon>Eukaryota</taxon>
        <taxon>Fungi</taxon>
        <taxon>Dikarya</taxon>
        <taxon>Ascomycota</taxon>
        <taxon>Pezizomycotina</taxon>
        <taxon>Eurotiomycetes</taxon>
        <taxon>Eurotiomycetidae</taxon>
        <taxon>Eurotiales</taxon>
        <taxon>Aspergillaceae</taxon>
        <taxon>Aspergillus</taxon>
    </lineage>
</organism>
<name>A0A1F8A3I8_9EURO</name>